<dbReference type="Gene3D" id="1.20.1330.10">
    <property type="entry name" value="f41 fragment of flagellin, N-terminal domain"/>
    <property type="match status" value="1"/>
</dbReference>
<comment type="caution">
    <text evidence="1">The sequence shown here is derived from an EMBL/GenBank/DDBJ whole genome shotgun (WGS) entry which is preliminary data.</text>
</comment>
<accession>A0A923SUG0</accession>
<evidence type="ECO:0000313" key="1">
    <source>
        <dbReference type="EMBL" id="MBC6678343.1"/>
    </source>
</evidence>
<gene>
    <name evidence="1" type="ORF">H9L42_00665</name>
</gene>
<keyword evidence="2" id="KW-1185">Reference proteome</keyword>
<dbReference type="SUPFAM" id="SSF64518">
    <property type="entry name" value="Phase 1 flagellin"/>
    <property type="match status" value="1"/>
</dbReference>
<dbReference type="GO" id="GO:0005198">
    <property type="term" value="F:structural molecule activity"/>
    <property type="evidence" value="ECO:0007669"/>
    <property type="project" value="InterPro"/>
</dbReference>
<protein>
    <recommendedName>
        <fullName evidence="3">Flagellin</fullName>
    </recommendedName>
</protein>
<dbReference type="PANTHER" id="PTHR42792">
    <property type="entry name" value="FLAGELLIN"/>
    <property type="match status" value="1"/>
</dbReference>
<dbReference type="GO" id="GO:0009288">
    <property type="term" value="C:bacterial-type flagellum"/>
    <property type="evidence" value="ECO:0007669"/>
    <property type="project" value="InterPro"/>
</dbReference>
<dbReference type="PANTHER" id="PTHR42792:SF1">
    <property type="entry name" value="FLAGELLAR HOOK-ASSOCIATED PROTEIN 3"/>
    <property type="match status" value="1"/>
</dbReference>
<reference evidence="1" key="1">
    <citation type="submission" date="2020-08" db="EMBL/GenBank/DDBJ databases">
        <title>Genome public.</title>
        <authorList>
            <person name="Liu C."/>
            <person name="Sun Q."/>
        </authorList>
    </citation>
    <scope>NUCLEOTIDE SEQUENCE</scope>
    <source>
        <strain evidence="1">BX12</strain>
    </source>
</reference>
<evidence type="ECO:0008006" key="3">
    <source>
        <dbReference type="Google" id="ProtNLM"/>
    </source>
</evidence>
<evidence type="ECO:0000313" key="2">
    <source>
        <dbReference type="Proteomes" id="UP000602647"/>
    </source>
</evidence>
<dbReference type="InterPro" id="IPR001492">
    <property type="entry name" value="Flagellin"/>
</dbReference>
<dbReference type="Proteomes" id="UP000602647">
    <property type="component" value="Unassembled WGS sequence"/>
</dbReference>
<name>A0A923SUG0_9FIRM</name>
<sequence>MRITTNMVMRNYNNNLSATLGGLESSRKQVETNRRFSSSYEDPASSAKAAILERRYARNADYLNNVENVQKWQDTQEDIATQLSNIAKEIDKRYSVEALNDTNADLDTRKVYAQTLRGLQEQMVQTLNTRYGETFAVAGAGGKEQPFELTADGVLTYRGVDVNSDDPNDQKILEELSQEATYIDLGLGLGEDGAEVSSSTAFNSALPGINLVGYGKDEQGVSKNLVVLVGQMADALEEETFDRDAYEAMWENFSEGSSQLRDEIATLGTKTQMLTQMKTRLESEKLAITEQYDNAVNIDPAEAIMNYSWSMYAYNTALKVGTSIITPSLLDFLN</sequence>
<dbReference type="EMBL" id="JACRYT010000001">
    <property type="protein sequence ID" value="MBC6678343.1"/>
    <property type="molecule type" value="Genomic_DNA"/>
</dbReference>
<dbReference type="AlphaFoldDB" id="A0A923SUG0"/>
<proteinExistence type="predicted"/>
<organism evidence="1 2">
    <name type="scientific">Zhenpiania hominis</name>
    <dbReference type="NCBI Taxonomy" id="2763644"/>
    <lineage>
        <taxon>Bacteria</taxon>
        <taxon>Bacillati</taxon>
        <taxon>Bacillota</taxon>
        <taxon>Clostridia</taxon>
        <taxon>Peptostreptococcales</taxon>
        <taxon>Anaerovoracaceae</taxon>
        <taxon>Zhenpiania</taxon>
    </lineage>
</organism>